<accession>A0A8J7Z0L0</accession>
<keyword evidence="2" id="KW-1185">Reference proteome</keyword>
<reference evidence="1" key="1">
    <citation type="submission" date="2019-12" db="EMBL/GenBank/DDBJ databases">
        <title>High-Quality draft genome sequences of three cyanobacteria isolated from the limestone walls of the Old Cathedral of Coimbra.</title>
        <authorList>
            <person name="Tiago I."/>
            <person name="Soares F."/>
            <person name="Portugal A."/>
        </authorList>
    </citation>
    <scope>NUCLEOTIDE SEQUENCE</scope>
    <source>
        <strain evidence="1">A</strain>
    </source>
</reference>
<evidence type="ECO:0000313" key="2">
    <source>
        <dbReference type="Proteomes" id="UP000646053"/>
    </source>
</evidence>
<proteinExistence type="predicted"/>
<evidence type="ECO:0000313" key="1">
    <source>
        <dbReference type="EMBL" id="NDJ15976.1"/>
    </source>
</evidence>
<dbReference type="AlphaFoldDB" id="A0A8J7Z0L0"/>
<sequence length="76" mass="8670">MSTAAIATLIKMVESLPESTQEQVVAHLREYVADLHDELRWQETFERTQPQLSAAAQRARQEIAEGKAQPMNYDQL</sequence>
<protein>
    <submittedName>
        <fullName evidence="1">Uncharacterized protein</fullName>
    </submittedName>
</protein>
<gene>
    <name evidence="1" type="ORF">GS601_01525</name>
</gene>
<dbReference type="Proteomes" id="UP000646053">
    <property type="component" value="Unassembled WGS sequence"/>
</dbReference>
<organism evidence="1 2">
    <name type="scientific">Myxacorys almedinensis A</name>
    <dbReference type="NCBI Taxonomy" id="2690445"/>
    <lineage>
        <taxon>Bacteria</taxon>
        <taxon>Bacillati</taxon>
        <taxon>Cyanobacteriota</taxon>
        <taxon>Cyanophyceae</taxon>
        <taxon>Leptolyngbyales</taxon>
        <taxon>Leptolyngbyaceae</taxon>
        <taxon>Myxacorys</taxon>
        <taxon>Myxacorys almedinensis</taxon>
    </lineage>
</organism>
<dbReference type="RefSeq" id="WP_162421484.1">
    <property type="nucleotide sequence ID" value="NZ_WVIE01000002.1"/>
</dbReference>
<dbReference type="EMBL" id="WVIE01000002">
    <property type="protein sequence ID" value="NDJ15976.1"/>
    <property type="molecule type" value="Genomic_DNA"/>
</dbReference>
<name>A0A8J7Z0L0_9CYAN</name>
<comment type="caution">
    <text evidence="1">The sequence shown here is derived from an EMBL/GenBank/DDBJ whole genome shotgun (WGS) entry which is preliminary data.</text>
</comment>